<dbReference type="PIRSF" id="PIRSF000239">
    <property type="entry name" value="AHPC"/>
    <property type="match status" value="1"/>
</dbReference>
<keyword evidence="4 9" id="KW-0049">Antioxidant</keyword>
<dbReference type="InterPro" id="IPR022915">
    <property type="entry name" value="Peroxiredoxin_TDXH"/>
</dbReference>
<dbReference type="Gene3D" id="3.30.1020.10">
    <property type="entry name" value="Antioxidant, Horf6, Chain A, domain2"/>
    <property type="match status" value="1"/>
</dbReference>
<keyword evidence="2 9" id="KW-0963">Cytoplasm</keyword>
<evidence type="ECO:0000256" key="6">
    <source>
        <dbReference type="ARBA" id="ARBA00023284"/>
    </source>
</evidence>
<reference evidence="12 13" key="1">
    <citation type="submission" date="2020-02" db="EMBL/GenBank/DDBJ databases">
        <title>Out from the shadows clarifying the taxonomy of the family Cryomorphaceae and related taxa by utilizing the GTDB taxonomic framework.</title>
        <authorList>
            <person name="Bowman J.P."/>
        </authorList>
    </citation>
    <scope>NUCLEOTIDE SEQUENCE [LARGE SCALE GENOMIC DNA]</scope>
    <source>
        <strain evidence="12 13">QSSC 1-22</strain>
    </source>
</reference>
<comment type="subcellular location">
    <subcellularLocation>
        <location evidence="9">Cytoplasm</location>
    </subcellularLocation>
</comment>
<dbReference type="EMBL" id="JAAGVY010000022">
    <property type="protein sequence ID" value="NEN24259.1"/>
    <property type="molecule type" value="Genomic_DNA"/>
</dbReference>
<comment type="miscellaneous">
    <text evidence="9">The active site is a conserved redox-active cysteine residue, the peroxidatic cysteine (C(P)), which makes the nucleophilic attack on the peroxide substrate. The peroxide oxidizes the C(P)-SH to cysteine sulfenic acid (C(P)-SOH), which then reacts with another cysteine residue, the resolving cysteine (C(R)), to form a disulfide bridge. The disulfide is subsequently reduced by an appropriate electron donor to complete the catalytic cycle. In this 1-Cys peroxiredoxin, no C(R) is present and C(P) instead forms a disulfide with a cysteine from another protein or with a small thiol molecule.</text>
</comment>
<keyword evidence="13" id="KW-1185">Reference proteome</keyword>
<sequence>MENTEPVAVNPMPRIGDQAPDFKAKTTKGDIELSKFAKDKWIVMFSHPADFTPVCTTELSGFATRKNEFDALNTELLGLSIDSIHAHLGWVNNVHEKTGVYFDFPIIADIDMKVAKLYGMLQPNESETAAVRAVFFIDPKKKIRLIMYYPLNVGRNMNEILRALEALQISDEHGVAMPLDWKKGDKVIVPPPKTLDEMADRLKDDRYEKVDFYLAKKSL</sequence>
<comment type="catalytic activity">
    <reaction evidence="9">
        <text>a hydroperoxide + [thioredoxin]-dithiol = an alcohol + [thioredoxin]-disulfide + H2O</text>
        <dbReference type="Rhea" id="RHEA:62620"/>
        <dbReference type="Rhea" id="RHEA-COMP:10698"/>
        <dbReference type="Rhea" id="RHEA-COMP:10700"/>
        <dbReference type="ChEBI" id="CHEBI:15377"/>
        <dbReference type="ChEBI" id="CHEBI:29950"/>
        <dbReference type="ChEBI" id="CHEBI:30879"/>
        <dbReference type="ChEBI" id="CHEBI:35924"/>
        <dbReference type="ChEBI" id="CHEBI:50058"/>
        <dbReference type="EC" id="1.11.1.24"/>
    </reaction>
</comment>
<dbReference type="InterPro" id="IPR019479">
    <property type="entry name" value="Peroxiredoxin_C"/>
</dbReference>
<keyword evidence="3 9" id="KW-0575">Peroxidase</keyword>
<dbReference type="GO" id="GO:0008379">
    <property type="term" value="F:thioredoxin peroxidase activity"/>
    <property type="evidence" value="ECO:0007669"/>
    <property type="project" value="TreeGrafter"/>
</dbReference>
<dbReference type="InterPro" id="IPR013766">
    <property type="entry name" value="Thioredoxin_domain"/>
</dbReference>
<proteinExistence type="inferred from homology"/>
<dbReference type="InterPro" id="IPR024706">
    <property type="entry name" value="Peroxiredoxin_AhpC-typ"/>
</dbReference>
<evidence type="ECO:0000313" key="13">
    <source>
        <dbReference type="Proteomes" id="UP000486602"/>
    </source>
</evidence>
<dbReference type="PANTHER" id="PTHR10681">
    <property type="entry name" value="THIOREDOXIN PEROXIDASE"/>
    <property type="match status" value="1"/>
</dbReference>
<dbReference type="GO" id="GO:0045454">
    <property type="term" value="P:cell redox homeostasis"/>
    <property type="evidence" value="ECO:0007669"/>
    <property type="project" value="TreeGrafter"/>
</dbReference>
<dbReference type="Gene3D" id="3.40.30.10">
    <property type="entry name" value="Glutaredoxin"/>
    <property type="match status" value="1"/>
</dbReference>
<dbReference type="RefSeq" id="WP_163285652.1">
    <property type="nucleotide sequence ID" value="NZ_JAAGVY010000022.1"/>
</dbReference>
<dbReference type="FunFam" id="3.40.30.10:FF:000011">
    <property type="entry name" value="Peroxiredoxin PRX1"/>
    <property type="match status" value="1"/>
</dbReference>
<dbReference type="SUPFAM" id="SSF52833">
    <property type="entry name" value="Thioredoxin-like"/>
    <property type="match status" value="1"/>
</dbReference>
<comment type="caution">
    <text evidence="12">The sequence shown here is derived from an EMBL/GenBank/DDBJ whole genome shotgun (WGS) entry which is preliminary data.</text>
</comment>
<evidence type="ECO:0000256" key="1">
    <source>
        <dbReference type="ARBA" id="ARBA00009796"/>
    </source>
</evidence>
<evidence type="ECO:0000313" key="12">
    <source>
        <dbReference type="EMBL" id="NEN24259.1"/>
    </source>
</evidence>
<dbReference type="Pfam" id="PF00578">
    <property type="entry name" value="AhpC-TSA"/>
    <property type="match status" value="1"/>
</dbReference>
<accession>A0A7K3WRF3</accession>
<protein>
    <recommendedName>
        <fullName evidence="9">Peroxiredoxin</fullName>
        <ecNumber evidence="9">1.11.1.24</ecNumber>
    </recommendedName>
    <alternativeName>
        <fullName evidence="9">Thioredoxin-dependent peroxiredoxin</fullName>
    </alternativeName>
</protein>
<evidence type="ECO:0000256" key="2">
    <source>
        <dbReference type="ARBA" id="ARBA00022490"/>
    </source>
</evidence>
<dbReference type="GO" id="GO:0042744">
    <property type="term" value="P:hydrogen peroxide catabolic process"/>
    <property type="evidence" value="ECO:0007669"/>
    <property type="project" value="TreeGrafter"/>
</dbReference>
<comment type="similarity">
    <text evidence="1">Belongs to the peroxiredoxin family. AhpC/Prx1 subfamily.</text>
</comment>
<dbReference type="Proteomes" id="UP000486602">
    <property type="component" value="Unassembled WGS sequence"/>
</dbReference>
<evidence type="ECO:0000259" key="11">
    <source>
        <dbReference type="PROSITE" id="PS51352"/>
    </source>
</evidence>
<evidence type="ECO:0000256" key="10">
    <source>
        <dbReference type="PIRSR" id="PIRSR000239-1"/>
    </source>
</evidence>
<dbReference type="PROSITE" id="PS51352">
    <property type="entry name" value="THIOREDOXIN_2"/>
    <property type="match status" value="1"/>
</dbReference>
<evidence type="ECO:0000256" key="9">
    <source>
        <dbReference type="HAMAP-Rule" id="MF_00401"/>
    </source>
</evidence>
<evidence type="ECO:0000256" key="4">
    <source>
        <dbReference type="ARBA" id="ARBA00022862"/>
    </source>
</evidence>
<dbReference type="EC" id="1.11.1.24" evidence="9"/>
<dbReference type="NCBIfam" id="NF009668">
    <property type="entry name" value="PRK13189.1"/>
    <property type="match status" value="1"/>
</dbReference>
<dbReference type="GO" id="GO:0006979">
    <property type="term" value="P:response to oxidative stress"/>
    <property type="evidence" value="ECO:0007669"/>
    <property type="project" value="TreeGrafter"/>
</dbReference>
<dbReference type="HAMAP" id="MF_00401">
    <property type="entry name" value="Peroxiredoxin"/>
    <property type="match status" value="1"/>
</dbReference>
<dbReference type="InterPro" id="IPR050217">
    <property type="entry name" value="Peroxiredoxin"/>
</dbReference>
<name>A0A7K3WRF3_9FLAO</name>
<comment type="similarity">
    <text evidence="7 9">Belongs to the peroxiredoxin family. Prx6 subfamily.</text>
</comment>
<gene>
    <name evidence="12" type="ORF">G3O08_12170</name>
</gene>
<evidence type="ECO:0000256" key="5">
    <source>
        <dbReference type="ARBA" id="ARBA00023002"/>
    </source>
</evidence>
<dbReference type="AlphaFoldDB" id="A0A7K3WRF3"/>
<dbReference type="InterPro" id="IPR045020">
    <property type="entry name" value="PRX_1cys"/>
</dbReference>
<dbReference type="CDD" id="cd03016">
    <property type="entry name" value="PRX_1cys"/>
    <property type="match status" value="1"/>
</dbReference>
<evidence type="ECO:0000256" key="3">
    <source>
        <dbReference type="ARBA" id="ARBA00022559"/>
    </source>
</evidence>
<feature type="binding site" evidence="9">
    <location>
        <position position="132"/>
    </location>
    <ligand>
        <name>substrate</name>
    </ligand>
</feature>
<feature type="active site" description="Cysteine sulfenic acid (-SOH) intermediate; for peroxidase activity" evidence="10">
    <location>
        <position position="55"/>
    </location>
</feature>
<feature type="active site" description="Cysteine sulfenic acid (-SOH) intermediate" evidence="9">
    <location>
        <position position="55"/>
    </location>
</feature>
<comment type="subunit">
    <text evidence="9">Homodecamer. Pentamer of dimers that assemble into a ring structure.</text>
</comment>
<comment type="function">
    <text evidence="8 9">Thiol-specific peroxidase that catalyzes the reduction of hydrogen peroxide and organic hydroperoxides to water and alcohols, respectively. Plays a role in cell protection against oxidative stress by detoxifying peroxides.</text>
</comment>
<dbReference type="GO" id="GO:0005829">
    <property type="term" value="C:cytosol"/>
    <property type="evidence" value="ECO:0007669"/>
    <property type="project" value="TreeGrafter"/>
</dbReference>
<keyword evidence="6 9" id="KW-0676">Redox-active center</keyword>
<organism evidence="12 13">
    <name type="scientific">Cryomorpha ignava</name>
    <dbReference type="NCBI Taxonomy" id="101383"/>
    <lineage>
        <taxon>Bacteria</taxon>
        <taxon>Pseudomonadati</taxon>
        <taxon>Bacteroidota</taxon>
        <taxon>Flavobacteriia</taxon>
        <taxon>Flavobacteriales</taxon>
        <taxon>Cryomorphaceae</taxon>
        <taxon>Cryomorpha</taxon>
    </lineage>
</organism>
<evidence type="ECO:0000256" key="8">
    <source>
        <dbReference type="ARBA" id="ARBA00037420"/>
    </source>
</evidence>
<dbReference type="PANTHER" id="PTHR10681:SF128">
    <property type="entry name" value="THIOREDOXIN-DEPENDENT PEROXIDE REDUCTASE, MITOCHONDRIAL"/>
    <property type="match status" value="1"/>
</dbReference>
<evidence type="ECO:0000256" key="7">
    <source>
        <dbReference type="ARBA" id="ARBA00025719"/>
    </source>
</evidence>
<dbReference type="InterPro" id="IPR000866">
    <property type="entry name" value="AhpC/TSA"/>
</dbReference>
<dbReference type="InterPro" id="IPR036249">
    <property type="entry name" value="Thioredoxin-like_sf"/>
</dbReference>
<dbReference type="Pfam" id="PF10417">
    <property type="entry name" value="1-cysPrx_C"/>
    <property type="match status" value="1"/>
</dbReference>
<comment type="caution">
    <text evidence="9">Lacks conserved residue(s) required for the propagation of feature annotation.</text>
</comment>
<keyword evidence="5 9" id="KW-0560">Oxidoreductase</keyword>
<dbReference type="GO" id="GO:0033554">
    <property type="term" value="P:cellular response to stress"/>
    <property type="evidence" value="ECO:0007669"/>
    <property type="project" value="TreeGrafter"/>
</dbReference>
<feature type="domain" description="Thioredoxin" evidence="11">
    <location>
        <begin position="13"/>
        <end position="169"/>
    </location>
</feature>